<feature type="transmembrane region" description="Helical" evidence="1">
    <location>
        <begin position="56"/>
        <end position="82"/>
    </location>
</feature>
<dbReference type="AlphaFoldDB" id="A0A6N7Q2I0"/>
<keyword evidence="1" id="KW-1133">Transmembrane helix</keyword>
<feature type="transmembrane region" description="Helical" evidence="1">
    <location>
        <begin position="204"/>
        <end position="232"/>
    </location>
</feature>
<protein>
    <submittedName>
        <fullName evidence="2">DUF389 domain-containing protein</fullName>
    </submittedName>
</protein>
<feature type="transmembrane region" description="Helical" evidence="1">
    <location>
        <begin position="146"/>
        <end position="165"/>
    </location>
</feature>
<dbReference type="EMBL" id="WJIE01000011">
    <property type="protein sequence ID" value="MRG96484.1"/>
    <property type="molecule type" value="Genomic_DNA"/>
</dbReference>
<evidence type="ECO:0000256" key="1">
    <source>
        <dbReference type="SAM" id="Phobius"/>
    </source>
</evidence>
<keyword evidence="1" id="KW-0812">Transmembrane</keyword>
<keyword evidence="3" id="KW-1185">Reference proteome</keyword>
<accession>A0A6N7Q2I0</accession>
<evidence type="ECO:0000313" key="2">
    <source>
        <dbReference type="EMBL" id="MRG96484.1"/>
    </source>
</evidence>
<dbReference type="RefSeq" id="WP_153823277.1">
    <property type="nucleotide sequence ID" value="NZ_WJIE01000011.1"/>
</dbReference>
<dbReference type="PANTHER" id="PTHR20992">
    <property type="entry name" value="AT15442P-RELATED"/>
    <property type="match status" value="1"/>
</dbReference>
<dbReference type="OrthoDB" id="9790659at2"/>
<comment type="caution">
    <text evidence="2">The sequence shown here is derived from an EMBL/GenBank/DDBJ whole genome shotgun (WGS) entry which is preliminary data.</text>
</comment>
<dbReference type="PANTHER" id="PTHR20992:SF9">
    <property type="entry name" value="AT15442P-RELATED"/>
    <property type="match status" value="1"/>
</dbReference>
<sequence>MDKQEPTTAEVESPSFLDMLGGAQDRLALALGIGPADREATVSAMLARSPGEAVGYWLKLLLAMGIASLGLVLGSTAVVIGAMLISPLMGPIVELGMGLAVGSPLLVLRSFARTTTSVGVVVGSAALLTLALPFQEVTPEIAARTAPTALDLLIATLCAIAAAYTTIRPGSDSAGTAAGTAIGIALVPPLCVVGYGVGTGAQPIWSGAGLLFVANFCAILLFAVLCFLALGYSRASASTSERIELDRHQKGLIRRIARALRFVFGLKYGPLLRVLMPLLLVAGVYVPLREALAQVTWQVRVRAGIHRILGTLPENAVRSSVTVERDAVAVRLVTLGRAEEASQLEKDLTSRIAAIAGTVPKVQVIAVPDATALDALTSRIEASKVPVVTLPKTPRLDDTREEVARALDDAWPPAAGPLLNVRVVFPAGAPITFEVVHQGPQLGEPGVALLGAHLSRSLETEVSVRDVVIPAEPLVAEAQDVAQFLPRALGALRHLDAADGLVGCVEAPVGGSHKPNKESESALVALRALPAFQDKRIVIGEGAQWKLAVSRGPCPEAAAQGAAKPGAPFEGRR</sequence>
<feature type="transmembrane region" description="Helical" evidence="1">
    <location>
        <begin position="271"/>
        <end position="288"/>
    </location>
</feature>
<reference evidence="2 3" key="1">
    <citation type="submission" date="2019-10" db="EMBL/GenBank/DDBJ databases">
        <title>A soil myxobacterium in the family Polyangiaceae.</title>
        <authorList>
            <person name="Li Y."/>
            <person name="Wang J."/>
        </authorList>
    </citation>
    <scope>NUCLEOTIDE SEQUENCE [LARGE SCALE GENOMIC DNA]</scope>
    <source>
        <strain evidence="2 3">DSM 14734</strain>
    </source>
</reference>
<gene>
    <name evidence="2" type="ORF">GF068_31855</name>
</gene>
<evidence type="ECO:0000313" key="3">
    <source>
        <dbReference type="Proteomes" id="UP000440224"/>
    </source>
</evidence>
<feature type="transmembrane region" description="Helical" evidence="1">
    <location>
        <begin position="88"/>
        <end position="108"/>
    </location>
</feature>
<keyword evidence="1" id="KW-0472">Membrane</keyword>
<dbReference type="Pfam" id="PF04087">
    <property type="entry name" value="DUF389"/>
    <property type="match status" value="1"/>
</dbReference>
<feature type="transmembrane region" description="Helical" evidence="1">
    <location>
        <begin position="115"/>
        <end position="134"/>
    </location>
</feature>
<proteinExistence type="predicted"/>
<organism evidence="2 3">
    <name type="scientific">Polyangium spumosum</name>
    <dbReference type="NCBI Taxonomy" id="889282"/>
    <lineage>
        <taxon>Bacteria</taxon>
        <taxon>Pseudomonadati</taxon>
        <taxon>Myxococcota</taxon>
        <taxon>Polyangia</taxon>
        <taxon>Polyangiales</taxon>
        <taxon>Polyangiaceae</taxon>
        <taxon>Polyangium</taxon>
    </lineage>
</organism>
<name>A0A6N7Q2I0_9BACT</name>
<dbReference type="Proteomes" id="UP000440224">
    <property type="component" value="Unassembled WGS sequence"/>
</dbReference>
<feature type="transmembrane region" description="Helical" evidence="1">
    <location>
        <begin position="177"/>
        <end position="198"/>
    </location>
</feature>
<dbReference type="InterPro" id="IPR005240">
    <property type="entry name" value="DUF389"/>
</dbReference>